<evidence type="ECO:0000313" key="1">
    <source>
        <dbReference type="EMBL" id="KAJ4706799.1"/>
    </source>
</evidence>
<dbReference type="Proteomes" id="UP001164539">
    <property type="component" value="Chromosome 11"/>
</dbReference>
<dbReference type="EMBL" id="CM051404">
    <property type="protein sequence ID" value="KAJ4706799.1"/>
    <property type="molecule type" value="Genomic_DNA"/>
</dbReference>
<proteinExistence type="predicted"/>
<sequence>MATNENLPPNVIKQLAKELKSLDESPPEGIKVGVNDDDFSTIYADIEGPAGTPYENGVFRMKLLLSHDFPHSPPKGYFLTKIFHPNIATNGEICVNTLKKDWNPSLGLRHVLIVVRCLLIEPFPESALNEQAGKMLLENYEEYARHARIYTGIHAKPKPKFKSGAISESTTALNVDQANTNVDPKNASSGAAFPVPSPLAPSTTATRGGNNQDQTAAAAAAVPPVETGGISESAATAIPAAAITQKKEVGQAKVQADKKKMDARKRSLKRL</sequence>
<reference evidence="1 2" key="1">
    <citation type="journal article" date="2023" name="Science">
        <title>Complex scaffold remodeling in plant triterpene biosynthesis.</title>
        <authorList>
            <person name="De La Pena R."/>
            <person name="Hodgson H."/>
            <person name="Liu J.C."/>
            <person name="Stephenson M.J."/>
            <person name="Martin A.C."/>
            <person name="Owen C."/>
            <person name="Harkess A."/>
            <person name="Leebens-Mack J."/>
            <person name="Jimenez L.E."/>
            <person name="Osbourn A."/>
            <person name="Sattely E.S."/>
        </authorList>
    </citation>
    <scope>NUCLEOTIDE SEQUENCE [LARGE SCALE GENOMIC DNA]</scope>
    <source>
        <strain evidence="2">cv. JPN11</strain>
        <tissue evidence="1">Leaf</tissue>
    </source>
</reference>
<keyword evidence="2" id="KW-1185">Reference proteome</keyword>
<comment type="caution">
    <text evidence="1">The sequence shown here is derived from an EMBL/GenBank/DDBJ whole genome shotgun (WGS) entry which is preliminary data.</text>
</comment>
<name>A0ACC1X6N0_MELAZ</name>
<evidence type="ECO:0000313" key="2">
    <source>
        <dbReference type="Proteomes" id="UP001164539"/>
    </source>
</evidence>
<gene>
    <name evidence="1" type="ORF">OWV82_020409</name>
</gene>
<protein>
    <submittedName>
        <fullName evidence="1">Ubiquitin-conjugating enzyme, E2</fullName>
    </submittedName>
</protein>
<accession>A0ACC1X6N0</accession>
<organism evidence="1 2">
    <name type="scientific">Melia azedarach</name>
    <name type="common">Chinaberry tree</name>
    <dbReference type="NCBI Taxonomy" id="155640"/>
    <lineage>
        <taxon>Eukaryota</taxon>
        <taxon>Viridiplantae</taxon>
        <taxon>Streptophyta</taxon>
        <taxon>Embryophyta</taxon>
        <taxon>Tracheophyta</taxon>
        <taxon>Spermatophyta</taxon>
        <taxon>Magnoliopsida</taxon>
        <taxon>eudicotyledons</taxon>
        <taxon>Gunneridae</taxon>
        <taxon>Pentapetalae</taxon>
        <taxon>rosids</taxon>
        <taxon>malvids</taxon>
        <taxon>Sapindales</taxon>
        <taxon>Meliaceae</taxon>
        <taxon>Melia</taxon>
    </lineage>
</organism>